<evidence type="ECO:0000313" key="2">
    <source>
        <dbReference type="Proteomes" id="UP000269721"/>
    </source>
</evidence>
<keyword evidence="2" id="KW-1185">Reference proteome</keyword>
<accession>A0A4P9W496</accession>
<protein>
    <submittedName>
        <fullName evidence="1">Uncharacterized protein</fullName>
    </submittedName>
</protein>
<evidence type="ECO:0000313" key="1">
    <source>
        <dbReference type="EMBL" id="RKO86103.1"/>
    </source>
</evidence>
<dbReference type="Proteomes" id="UP000269721">
    <property type="component" value="Unassembled WGS sequence"/>
</dbReference>
<proteinExistence type="predicted"/>
<sequence>MPCLRPGKNFANNREMFAYLAAMDKQQTELGDEIAALWMFSHRQAGPDGMTLAAQIERSWWKYLVQLTGRITSKTCLRTERPMTTRKTVKKCSNAKTMSPTASLPSAMSKINSGVFSRVLQEYTDDELKDTLRVWRVVLDIILLKIALHLVKGPDGHPQGKPRMTPAMHLAVTLNFIVHAADPLELHRHYGICATTAGGNGRTHY</sequence>
<name>A0A4P9W496_9FUNG</name>
<dbReference type="EMBL" id="KZ998474">
    <property type="protein sequence ID" value="RKO86103.1"/>
    <property type="molecule type" value="Genomic_DNA"/>
</dbReference>
<gene>
    <name evidence="1" type="ORF">BDK51DRAFT_53087</name>
</gene>
<organism evidence="1 2">
    <name type="scientific">Blyttiomyces helicus</name>
    <dbReference type="NCBI Taxonomy" id="388810"/>
    <lineage>
        <taxon>Eukaryota</taxon>
        <taxon>Fungi</taxon>
        <taxon>Fungi incertae sedis</taxon>
        <taxon>Chytridiomycota</taxon>
        <taxon>Chytridiomycota incertae sedis</taxon>
        <taxon>Chytridiomycetes</taxon>
        <taxon>Chytridiomycetes incertae sedis</taxon>
        <taxon>Blyttiomyces</taxon>
    </lineage>
</organism>
<dbReference type="AlphaFoldDB" id="A0A4P9W496"/>
<reference evidence="2" key="1">
    <citation type="journal article" date="2018" name="Nat. Microbiol.">
        <title>Leveraging single-cell genomics to expand the fungal tree of life.</title>
        <authorList>
            <person name="Ahrendt S.R."/>
            <person name="Quandt C.A."/>
            <person name="Ciobanu D."/>
            <person name="Clum A."/>
            <person name="Salamov A."/>
            <person name="Andreopoulos B."/>
            <person name="Cheng J.F."/>
            <person name="Woyke T."/>
            <person name="Pelin A."/>
            <person name="Henrissat B."/>
            <person name="Reynolds N.K."/>
            <person name="Benny G.L."/>
            <person name="Smith M.E."/>
            <person name="James T.Y."/>
            <person name="Grigoriev I.V."/>
        </authorList>
    </citation>
    <scope>NUCLEOTIDE SEQUENCE [LARGE SCALE GENOMIC DNA]</scope>
</reference>